<protein>
    <submittedName>
        <fullName evidence="1">Putative ovule protein</fullName>
    </submittedName>
</protein>
<name>A0A0V0GWP4_SOLCH</name>
<dbReference type="AlphaFoldDB" id="A0A0V0GWP4"/>
<evidence type="ECO:0000313" key="1">
    <source>
        <dbReference type="EMBL" id="JAP12199.1"/>
    </source>
</evidence>
<sequence>GKIHLEKGDWIGCNLKISIKRVLPCQVSFELDMFPFPTFREALLKKTSHSFLIPFQLLCH</sequence>
<organism evidence="1">
    <name type="scientific">Solanum chacoense</name>
    <name type="common">Chaco potato</name>
    <dbReference type="NCBI Taxonomy" id="4108"/>
    <lineage>
        <taxon>Eukaryota</taxon>
        <taxon>Viridiplantae</taxon>
        <taxon>Streptophyta</taxon>
        <taxon>Embryophyta</taxon>
        <taxon>Tracheophyta</taxon>
        <taxon>Spermatophyta</taxon>
        <taxon>Magnoliopsida</taxon>
        <taxon>eudicotyledons</taxon>
        <taxon>Gunneridae</taxon>
        <taxon>Pentapetalae</taxon>
        <taxon>asterids</taxon>
        <taxon>lamiids</taxon>
        <taxon>Solanales</taxon>
        <taxon>Solanaceae</taxon>
        <taxon>Solanoideae</taxon>
        <taxon>Solaneae</taxon>
        <taxon>Solanum</taxon>
    </lineage>
</organism>
<reference evidence="1" key="1">
    <citation type="submission" date="2015-12" db="EMBL/GenBank/DDBJ databases">
        <title>Gene expression during late stages of embryo sac development: a critical building block for successful pollen-pistil interactions.</title>
        <authorList>
            <person name="Liu Y."/>
            <person name="Joly V."/>
            <person name="Sabar M."/>
            <person name="Matton D.P."/>
        </authorList>
    </citation>
    <scope>NUCLEOTIDE SEQUENCE</scope>
</reference>
<proteinExistence type="predicted"/>
<dbReference type="EMBL" id="GEDG01029981">
    <property type="protein sequence ID" value="JAP12199.1"/>
    <property type="molecule type" value="Transcribed_RNA"/>
</dbReference>
<accession>A0A0V0GWP4</accession>
<feature type="non-terminal residue" evidence="1">
    <location>
        <position position="1"/>
    </location>
</feature>